<organism evidence="1 2">
    <name type="scientific">Diphasiastrum complanatum</name>
    <name type="common">Issler's clubmoss</name>
    <name type="synonym">Lycopodium complanatum</name>
    <dbReference type="NCBI Taxonomy" id="34168"/>
    <lineage>
        <taxon>Eukaryota</taxon>
        <taxon>Viridiplantae</taxon>
        <taxon>Streptophyta</taxon>
        <taxon>Embryophyta</taxon>
        <taxon>Tracheophyta</taxon>
        <taxon>Lycopodiopsida</taxon>
        <taxon>Lycopodiales</taxon>
        <taxon>Lycopodiaceae</taxon>
        <taxon>Lycopodioideae</taxon>
        <taxon>Diphasiastrum</taxon>
    </lineage>
</organism>
<dbReference type="EMBL" id="CM055112">
    <property type="protein sequence ID" value="KAJ7516884.1"/>
    <property type="molecule type" value="Genomic_DNA"/>
</dbReference>
<evidence type="ECO:0000313" key="2">
    <source>
        <dbReference type="Proteomes" id="UP001162992"/>
    </source>
</evidence>
<proteinExistence type="predicted"/>
<dbReference type="Proteomes" id="UP001162992">
    <property type="component" value="Chromosome 21"/>
</dbReference>
<comment type="caution">
    <text evidence="1">The sequence shown here is derived from an EMBL/GenBank/DDBJ whole genome shotgun (WGS) entry which is preliminary data.</text>
</comment>
<gene>
    <name evidence="1" type="ORF">O6H91_21G003100</name>
</gene>
<protein>
    <submittedName>
        <fullName evidence="1">Uncharacterized protein</fullName>
    </submittedName>
</protein>
<name>A0ACC2AH43_DIPCM</name>
<evidence type="ECO:0000313" key="1">
    <source>
        <dbReference type="EMBL" id="KAJ7516884.1"/>
    </source>
</evidence>
<accession>A0ACC2AH43</accession>
<reference evidence="2" key="1">
    <citation type="journal article" date="2024" name="Proc. Natl. Acad. Sci. U.S.A.">
        <title>Extraordinary preservation of gene collinearity over three hundred million years revealed in homosporous lycophytes.</title>
        <authorList>
            <person name="Li C."/>
            <person name="Wickell D."/>
            <person name="Kuo L.Y."/>
            <person name="Chen X."/>
            <person name="Nie B."/>
            <person name="Liao X."/>
            <person name="Peng D."/>
            <person name="Ji J."/>
            <person name="Jenkins J."/>
            <person name="Williams M."/>
            <person name="Shu S."/>
            <person name="Plott C."/>
            <person name="Barry K."/>
            <person name="Rajasekar S."/>
            <person name="Grimwood J."/>
            <person name="Han X."/>
            <person name="Sun S."/>
            <person name="Hou Z."/>
            <person name="He W."/>
            <person name="Dai G."/>
            <person name="Sun C."/>
            <person name="Schmutz J."/>
            <person name="Leebens-Mack J.H."/>
            <person name="Li F.W."/>
            <person name="Wang L."/>
        </authorList>
    </citation>
    <scope>NUCLEOTIDE SEQUENCE [LARGE SCALE GENOMIC DNA]</scope>
    <source>
        <strain evidence="2">cv. PW_Plant_1</strain>
    </source>
</reference>
<keyword evidence="2" id="KW-1185">Reference proteome</keyword>
<sequence>MNTLNMQSILLQSSQPCLRNPSSNVFTRFSCLIEQGQNFSLKTLYQNGSKWLTQRWVPHKHSGLINVRQEQQKQRSIKEERNIRNEGQGPPKEVLKVAILCGGPSEERGISLNSARSVVDHLQAKDVAVSCYYLDRSLKAYAISAAQMYSNTPSDFDFKLDKMAKPFVSHSEFVKHLKSSSDIVFPIIHGQFGEDGGIQELLEAGGVPFVGTGAAAARRAFDKYEASSELSRQGFATLPIFLLQDLAQDYDGLLKWFVTNNLDTGSGKVVVKPACAGSSIGVNVARGVDQVVNRATILLKKGIDTRVVVEPFVATGKEFTVIILDVGSGNNKQPVALLPTEVELKDLGNDEFEIDEGIFTFRRKYLPTRQVSYYTPPRFLPEIIEKIRNEAVRLFKTLELRHFVRVDGWLVDTWNGQTFQESRQKAHIPNEIYFSDINILSGMEQTSFLFQQSAQVGLSHSDVLRMVVSCACSSYPVHFDSHVSRRMSLSSSNGFAHTSEVNNGKQKVFVIFGGNTSERQVSLMSGTNVWLNLRTCDDIDAFPFLLAPEWEDDHGSSENKIEVSPLCRTVWALPYALVLRHTVEEIVEGCLEALQPERSASTGMLRAQVASELKRSIRVENPKKMTVMEWIKEAKENKAVVYIALHGDIGENGTLQGLLEGFNVPHTGSGAEASRLCMDKEATAAALDHLTSSGILTACKEVYNVVDLLEAFSSDKSMLNVEEQWKRLIMKLQATSICVKPAADGCSTGVARLCCASDYCKYLDALHAQIPRLLPGTLSRTHAIVEMPLVPPKKLIFEPFIETDDVIISSQDSSHDENVCPGELLWEGKSRWLEITIGVMGTKDKMHAFNPSITVKQSGDILSLEEKFQGGTGVNLTPPPQSIVGKHVIDICRKRIELVANTLQLAGLARIDAFLQVDTGELIVIEANTVPGMTPSTVLVHQALAEVPPMYPSQLFRTAVALSVATEENTFVA</sequence>